<dbReference type="GO" id="GO:0005737">
    <property type="term" value="C:cytoplasm"/>
    <property type="evidence" value="ECO:0007669"/>
    <property type="project" value="TreeGrafter"/>
</dbReference>
<dbReference type="VEuPathDB" id="FungiDB:BO71DRAFT_445166"/>
<dbReference type="STRING" id="1448320.A0A319D1Z1"/>
<dbReference type="Proteomes" id="UP000247810">
    <property type="component" value="Unassembled WGS sequence"/>
</dbReference>
<dbReference type="PANTHER" id="PTHR24198">
    <property type="entry name" value="ANKYRIN REPEAT AND PROTEIN KINASE DOMAIN-CONTAINING PROTEIN"/>
    <property type="match status" value="1"/>
</dbReference>
<dbReference type="PANTHER" id="PTHR24198:SF185">
    <property type="entry name" value="ANKYRIN-3"/>
    <property type="match status" value="1"/>
</dbReference>
<evidence type="ECO:0000256" key="4">
    <source>
        <dbReference type="SAM" id="MobiDB-lite"/>
    </source>
</evidence>
<feature type="compositionally biased region" description="Low complexity" evidence="4">
    <location>
        <begin position="81"/>
        <end position="97"/>
    </location>
</feature>
<feature type="compositionally biased region" description="Low complexity" evidence="4">
    <location>
        <begin position="124"/>
        <end position="137"/>
    </location>
</feature>
<feature type="compositionally biased region" description="Acidic residues" evidence="4">
    <location>
        <begin position="624"/>
        <end position="652"/>
    </location>
</feature>
<keyword evidence="6" id="KW-1185">Reference proteome</keyword>
<keyword evidence="2 3" id="KW-0040">ANK repeat</keyword>
<feature type="compositionally biased region" description="Polar residues" evidence="4">
    <location>
        <begin position="148"/>
        <end position="163"/>
    </location>
</feature>
<feature type="region of interest" description="Disordered" evidence="4">
    <location>
        <begin position="765"/>
        <end position="793"/>
    </location>
</feature>
<organism evidence="5 6">
    <name type="scientific">Aspergillus ellipticus CBS 707.79</name>
    <dbReference type="NCBI Taxonomy" id="1448320"/>
    <lineage>
        <taxon>Eukaryota</taxon>
        <taxon>Fungi</taxon>
        <taxon>Dikarya</taxon>
        <taxon>Ascomycota</taxon>
        <taxon>Pezizomycotina</taxon>
        <taxon>Eurotiomycetes</taxon>
        <taxon>Eurotiomycetidae</taxon>
        <taxon>Eurotiales</taxon>
        <taxon>Aspergillaceae</taxon>
        <taxon>Aspergillus</taxon>
        <taxon>Aspergillus subgen. Circumdati</taxon>
    </lineage>
</organism>
<name>A0A319D1Z1_9EURO</name>
<keyword evidence="1" id="KW-0677">Repeat</keyword>
<sequence length="1067" mass="114609">MAFNDSAAYHSMDWELCPTSKPALNRSVSSFGVSTAYTSALRQALARSILSQTPAWEKSASPKLASTRSISSFNFSTEYRPTSPTAASGSTASQTPAWESSLTPNIASTRSVPSLSFSPEDRPTPTTASVSSAASHTLGWQDGHTPRMASTRSTLPSNSSWDHPSSARSSSLSSLTPSWEPTPTPPGASASQESHRTPATASSRSSFMSTLTPLEELGSTPDLSSPEPTQQMDDILDVLPTQFIYQISAVFNDAALCRLVERFNALKFQFKLNVVGRIEGDLTPVERLASPNYTTCFGGRWRRENTDINWAEQALADAIQQGDTDALLAHIQHGVNPNGMDAFSNSMIHLAVVSDHLPMVETLLDHNTSPDGSHPSGFTNLDILFWDPLLANRDLTKQNHIFDILLDVGATIRRPETLIALFQCPDPLDYLVDAELNDGAVLALTTNHGYTIMHMAAAFGSASCCDWIEMRKPHLLNQTSANGVTPLHMALIHRNSEAALWLLCRGCRLQQSNICIYSELFMAAVMQLDDVVRELLDSPRVADADRERWAVDAQLAWLVCYCAGDMELGIAISHANQMYVPPPVCLADRVCRANGYVPSRNYYVPLFDALRGIIDDGFVFDRVTEDDEDSDPLTDSDDALSDAPGEDDDDQGPDTAGSRTVGPVTTDSYTVGPDTLGSRTVVADTAGSYAGVSHTTHSHTVVSDTTDSGTGVPDHVNYGRAEPGIVIDLTTLDSDTMVPDAVDSPAAEIDTEIADIDLADTEYGDTEWSDTETGETEAADTQAADTETADTGAADTEAVYNDILDLDTLVADAADLTAVKIEAEAAAPDTPDYDAIFSELGIPDTPYPDISDYGTPSSAPAALPSPNFNAPASADPDTILLDADNLDGADTHITVLTSSVFALPDSYTTTPSSITSIYDAEVFDAEDPYSSDPYAIDSDTSHPYIIDIEPDTPNTQASETDHVAPMDTLLNSEDLWLGELGPEDALLGATDLDNTVYDDEVFDETMLDDSFDDDSVVEDAVLDEAILDITPPSTPSSEGTSSSEEDDLLIGKICVSTSVHPDVFAWM</sequence>
<dbReference type="Gene3D" id="1.25.40.20">
    <property type="entry name" value="Ankyrin repeat-containing domain"/>
    <property type="match status" value="2"/>
</dbReference>
<protein>
    <submittedName>
        <fullName evidence="5">Uncharacterized protein</fullName>
    </submittedName>
</protein>
<dbReference type="AlphaFoldDB" id="A0A319D1Z1"/>
<feature type="region of interest" description="Disordered" evidence="4">
    <location>
        <begin position="624"/>
        <end position="677"/>
    </location>
</feature>
<feature type="compositionally biased region" description="Low complexity" evidence="4">
    <location>
        <begin position="779"/>
        <end position="793"/>
    </location>
</feature>
<dbReference type="Pfam" id="PF12796">
    <property type="entry name" value="Ank_2"/>
    <property type="match status" value="1"/>
</dbReference>
<dbReference type="InterPro" id="IPR036770">
    <property type="entry name" value="Ankyrin_rpt-contain_sf"/>
</dbReference>
<feature type="compositionally biased region" description="Low complexity" evidence="4">
    <location>
        <begin position="164"/>
        <end position="179"/>
    </location>
</feature>
<evidence type="ECO:0000313" key="5">
    <source>
        <dbReference type="EMBL" id="PYH88567.1"/>
    </source>
</evidence>
<evidence type="ECO:0000256" key="2">
    <source>
        <dbReference type="ARBA" id="ARBA00023043"/>
    </source>
</evidence>
<feature type="repeat" description="ANK" evidence="3">
    <location>
        <begin position="482"/>
        <end position="514"/>
    </location>
</feature>
<dbReference type="SMART" id="SM00248">
    <property type="entry name" value="ANK"/>
    <property type="match status" value="4"/>
</dbReference>
<dbReference type="EMBL" id="KZ826082">
    <property type="protein sequence ID" value="PYH88567.1"/>
    <property type="molecule type" value="Genomic_DNA"/>
</dbReference>
<evidence type="ECO:0000256" key="3">
    <source>
        <dbReference type="PROSITE-ProRule" id="PRU00023"/>
    </source>
</evidence>
<gene>
    <name evidence="5" type="ORF">BO71DRAFT_445166</name>
</gene>
<accession>A0A319D1Z1</accession>
<reference evidence="5 6" key="1">
    <citation type="submission" date="2018-02" db="EMBL/GenBank/DDBJ databases">
        <title>The genomes of Aspergillus section Nigri reveals drivers in fungal speciation.</title>
        <authorList>
            <consortium name="DOE Joint Genome Institute"/>
            <person name="Vesth T.C."/>
            <person name="Nybo J."/>
            <person name="Theobald S."/>
            <person name="Brandl J."/>
            <person name="Frisvad J.C."/>
            <person name="Nielsen K.F."/>
            <person name="Lyhne E.K."/>
            <person name="Kogle M.E."/>
            <person name="Kuo A."/>
            <person name="Riley R."/>
            <person name="Clum A."/>
            <person name="Nolan M."/>
            <person name="Lipzen A."/>
            <person name="Salamov A."/>
            <person name="Henrissat B."/>
            <person name="Wiebenga A."/>
            <person name="De vries R.P."/>
            <person name="Grigoriev I.V."/>
            <person name="Mortensen U.H."/>
            <person name="Andersen M.R."/>
            <person name="Baker S.E."/>
        </authorList>
    </citation>
    <scope>NUCLEOTIDE SEQUENCE [LARGE SCALE GENOMIC DNA]</scope>
    <source>
        <strain evidence="5 6">CBS 707.79</strain>
    </source>
</reference>
<dbReference type="OrthoDB" id="20872at2759"/>
<evidence type="ECO:0000256" key="1">
    <source>
        <dbReference type="ARBA" id="ARBA00022737"/>
    </source>
</evidence>
<proteinExistence type="predicted"/>
<feature type="compositionally biased region" description="Polar residues" evidence="4">
    <location>
        <begin position="98"/>
        <end position="117"/>
    </location>
</feature>
<feature type="compositionally biased region" description="Acidic residues" evidence="4">
    <location>
        <begin position="765"/>
        <end position="778"/>
    </location>
</feature>
<feature type="compositionally biased region" description="Polar residues" evidence="4">
    <location>
        <begin position="189"/>
        <end position="207"/>
    </location>
</feature>
<evidence type="ECO:0000313" key="6">
    <source>
        <dbReference type="Proteomes" id="UP000247810"/>
    </source>
</evidence>
<dbReference type="SUPFAM" id="SSF48403">
    <property type="entry name" value="Ankyrin repeat"/>
    <property type="match status" value="1"/>
</dbReference>
<feature type="region of interest" description="Disordered" evidence="4">
    <location>
        <begin position="80"/>
        <end position="207"/>
    </location>
</feature>
<dbReference type="PROSITE" id="PS50088">
    <property type="entry name" value="ANK_REPEAT"/>
    <property type="match status" value="1"/>
</dbReference>
<dbReference type="InterPro" id="IPR002110">
    <property type="entry name" value="Ankyrin_rpt"/>
</dbReference>